<evidence type="ECO:0000256" key="2">
    <source>
        <dbReference type="ARBA" id="ARBA00038934"/>
    </source>
</evidence>
<dbReference type="EMBL" id="BMAO01002491">
    <property type="protein sequence ID" value="GFQ81151.1"/>
    <property type="molecule type" value="Genomic_DNA"/>
</dbReference>
<dbReference type="GO" id="GO:0005978">
    <property type="term" value="P:glycogen biosynthetic process"/>
    <property type="evidence" value="ECO:0007669"/>
    <property type="project" value="UniProtKB-ARBA"/>
</dbReference>
<comment type="caution">
    <text evidence="3">The sequence shown here is derived from an EMBL/GenBank/DDBJ whole genome shotgun (WGS) entry which is preliminary data.</text>
</comment>
<dbReference type="PANTHER" id="PTHR11183">
    <property type="entry name" value="GLYCOGENIN SUBFAMILY MEMBER"/>
    <property type="match status" value="1"/>
</dbReference>
<comment type="similarity">
    <text evidence="1">Belongs to the glycosyltransferase 8 family. Glycogenin subfamily.</text>
</comment>
<dbReference type="OrthoDB" id="2014201at2759"/>
<name>A0A8X6KRA7_TRICU</name>
<reference evidence="3" key="1">
    <citation type="submission" date="2020-07" db="EMBL/GenBank/DDBJ databases">
        <title>Multicomponent nature underlies the extraordinary mechanical properties of spider dragline silk.</title>
        <authorList>
            <person name="Kono N."/>
            <person name="Nakamura H."/>
            <person name="Mori M."/>
            <person name="Yoshida Y."/>
            <person name="Ohtoshi R."/>
            <person name="Malay A.D."/>
            <person name="Moran D.A.P."/>
            <person name="Tomita M."/>
            <person name="Numata K."/>
            <person name="Arakawa K."/>
        </authorList>
    </citation>
    <scope>NUCLEOTIDE SEQUENCE</scope>
</reference>
<protein>
    <recommendedName>
        <fullName evidence="2">glycogenin glucosyltransferase</fullName>
        <ecNumber evidence="2">2.4.1.186</ecNumber>
    </recommendedName>
</protein>
<organism evidence="3 4">
    <name type="scientific">Trichonephila clavata</name>
    <name type="common">Joro spider</name>
    <name type="synonym">Nephila clavata</name>
    <dbReference type="NCBI Taxonomy" id="2740835"/>
    <lineage>
        <taxon>Eukaryota</taxon>
        <taxon>Metazoa</taxon>
        <taxon>Ecdysozoa</taxon>
        <taxon>Arthropoda</taxon>
        <taxon>Chelicerata</taxon>
        <taxon>Arachnida</taxon>
        <taxon>Araneae</taxon>
        <taxon>Araneomorphae</taxon>
        <taxon>Entelegynae</taxon>
        <taxon>Araneoidea</taxon>
        <taxon>Nephilidae</taxon>
        <taxon>Trichonephila</taxon>
    </lineage>
</organism>
<dbReference type="Proteomes" id="UP000887116">
    <property type="component" value="Unassembled WGS sequence"/>
</dbReference>
<dbReference type="Pfam" id="PF01501">
    <property type="entry name" value="Glyco_transf_8"/>
    <property type="match status" value="1"/>
</dbReference>
<proteinExistence type="inferred from homology"/>
<dbReference type="InterPro" id="IPR050587">
    <property type="entry name" value="GNT1/Glycosyltrans_8"/>
</dbReference>
<dbReference type="InterPro" id="IPR002495">
    <property type="entry name" value="Glyco_trans_8"/>
</dbReference>
<sequence>MKLIRESLNTLITIKSKRKTDKRGPCDVLFINQIHSIILSFLLLNCVTKMDQEAFVTCATNDTYALGALVLAQSLRNVQTSRKLAVIITPDVSDKIKGLLRNSFDVVKEVDVLDSRDEANLALLTRPDLGITFTKFNCWRLTQFQKCVFLDADII</sequence>
<accession>A0A8X6KRA7</accession>
<dbReference type="Gene3D" id="3.90.550.10">
    <property type="entry name" value="Spore Coat Polysaccharide Biosynthesis Protein SpsA, Chain A"/>
    <property type="match status" value="1"/>
</dbReference>
<dbReference type="InterPro" id="IPR029044">
    <property type="entry name" value="Nucleotide-diphossugar_trans"/>
</dbReference>
<dbReference type="GO" id="GO:0008466">
    <property type="term" value="F:glycogenin glucosyltransferase activity"/>
    <property type="evidence" value="ECO:0007669"/>
    <property type="project" value="UniProtKB-EC"/>
</dbReference>
<gene>
    <name evidence="3" type="primary">GYG1</name>
    <name evidence="3" type="ORF">TNCT_542421</name>
</gene>
<dbReference type="SUPFAM" id="SSF53448">
    <property type="entry name" value="Nucleotide-diphospho-sugar transferases"/>
    <property type="match status" value="1"/>
</dbReference>
<evidence type="ECO:0000313" key="3">
    <source>
        <dbReference type="EMBL" id="GFQ81151.1"/>
    </source>
</evidence>
<dbReference type="EC" id="2.4.1.186" evidence="2"/>
<evidence type="ECO:0000256" key="1">
    <source>
        <dbReference type="ARBA" id="ARBA00038162"/>
    </source>
</evidence>
<dbReference type="AlphaFoldDB" id="A0A8X6KRA7"/>
<keyword evidence="4" id="KW-1185">Reference proteome</keyword>
<feature type="non-terminal residue" evidence="3">
    <location>
        <position position="1"/>
    </location>
</feature>
<evidence type="ECO:0000313" key="4">
    <source>
        <dbReference type="Proteomes" id="UP000887116"/>
    </source>
</evidence>